<reference evidence="3" key="1">
    <citation type="journal article" date="2019" name="Int. J. Syst. Evol. Microbiol.">
        <title>The Global Catalogue of Microorganisms (GCM) 10K type strain sequencing project: providing services to taxonomists for standard genome sequencing and annotation.</title>
        <authorList>
            <consortium name="The Broad Institute Genomics Platform"/>
            <consortium name="The Broad Institute Genome Sequencing Center for Infectious Disease"/>
            <person name="Wu L."/>
            <person name="Ma J."/>
        </authorList>
    </citation>
    <scope>NUCLEOTIDE SEQUENCE [LARGE SCALE GENOMIC DNA]</scope>
    <source>
        <strain evidence="3">NBRC 112299</strain>
    </source>
</reference>
<evidence type="ECO:0000313" key="3">
    <source>
        <dbReference type="Proteomes" id="UP001157125"/>
    </source>
</evidence>
<dbReference type="RefSeq" id="WP_284328128.1">
    <property type="nucleotide sequence ID" value="NZ_BSUN01000001.1"/>
</dbReference>
<feature type="compositionally biased region" description="Basic and acidic residues" evidence="1">
    <location>
        <begin position="1"/>
        <end position="23"/>
    </location>
</feature>
<dbReference type="Proteomes" id="UP001157125">
    <property type="component" value="Unassembled WGS sequence"/>
</dbReference>
<keyword evidence="3" id="KW-1185">Reference proteome</keyword>
<dbReference type="EMBL" id="BSUN01000001">
    <property type="protein sequence ID" value="GMA35668.1"/>
    <property type="molecule type" value="Genomic_DNA"/>
</dbReference>
<proteinExistence type="predicted"/>
<gene>
    <name evidence="2" type="ORF">GCM10025876_18720</name>
</gene>
<evidence type="ECO:0000256" key="1">
    <source>
        <dbReference type="SAM" id="MobiDB-lite"/>
    </source>
</evidence>
<evidence type="ECO:0000313" key="2">
    <source>
        <dbReference type="EMBL" id="GMA35668.1"/>
    </source>
</evidence>
<accession>A0ABQ6IEX5</accession>
<sequence>MGRHAREGEQDADRAEQALKDDADGALDLAPWIPPEMHDALPAHLVPRATALARRQEALIVALEERASHARREDRALGRWHSPTHRPAVYLDQSV</sequence>
<organism evidence="2 3">
    <name type="scientific">Demequina litorisediminis</name>
    <dbReference type="NCBI Taxonomy" id="1849022"/>
    <lineage>
        <taxon>Bacteria</taxon>
        <taxon>Bacillati</taxon>
        <taxon>Actinomycetota</taxon>
        <taxon>Actinomycetes</taxon>
        <taxon>Micrococcales</taxon>
        <taxon>Demequinaceae</taxon>
        <taxon>Demequina</taxon>
    </lineage>
</organism>
<name>A0ABQ6IEX5_9MICO</name>
<comment type="caution">
    <text evidence="2">The sequence shown here is derived from an EMBL/GenBank/DDBJ whole genome shotgun (WGS) entry which is preliminary data.</text>
</comment>
<feature type="region of interest" description="Disordered" evidence="1">
    <location>
        <begin position="1"/>
        <end position="30"/>
    </location>
</feature>
<protein>
    <submittedName>
        <fullName evidence="2">Uncharacterized protein</fullName>
    </submittedName>
</protein>